<comment type="caution">
    <text evidence="3">The sequence shown here is derived from an EMBL/GenBank/DDBJ whole genome shotgun (WGS) entry which is preliminary data.</text>
</comment>
<dbReference type="EMBL" id="PIQO01000007">
    <property type="protein sequence ID" value="PKR84937.1"/>
    <property type="molecule type" value="Genomic_DNA"/>
</dbReference>
<dbReference type="InterPro" id="IPR050563">
    <property type="entry name" value="4-hydroxybenzoyl-CoA_TE"/>
</dbReference>
<dbReference type="Pfam" id="PF13279">
    <property type="entry name" value="4HBT_2"/>
    <property type="match status" value="1"/>
</dbReference>
<dbReference type="Proteomes" id="UP000233440">
    <property type="component" value="Unassembled WGS sequence"/>
</dbReference>
<evidence type="ECO:0000256" key="1">
    <source>
        <dbReference type="ARBA" id="ARBA00005953"/>
    </source>
</evidence>
<accession>A0A2N3LK27</accession>
<dbReference type="Gene3D" id="3.10.129.10">
    <property type="entry name" value="Hotdog Thioesterase"/>
    <property type="match status" value="1"/>
</dbReference>
<keyword evidence="4" id="KW-1185">Reference proteome</keyword>
<dbReference type="GO" id="GO:0047617">
    <property type="term" value="F:fatty acyl-CoA hydrolase activity"/>
    <property type="evidence" value="ECO:0007669"/>
    <property type="project" value="TreeGrafter"/>
</dbReference>
<dbReference type="OrthoDB" id="9800856at2"/>
<dbReference type="PANTHER" id="PTHR31793">
    <property type="entry name" value="4-HYDROXYBENZOYL-COA THIOESTERASE FAMILY MEMBER"/>
    <property type="match status" value="1"/>
</dbReference>
<protein>
    <submittedName>
        <fullName evidence="3">Acyl-CoA thioesterase</fullName>
    </submittedName>
</protein>
<sequence>MENMYVATQEIQISYADTDMMGVIYHANYIKWLELGRTRLIEDIGYDYMEMEKAGYYAPVYNLEITYEKPVKLGDRVFVKTWVDVNQGLRTVYGFQIVNGEGEVCAKGSTTHIVVRKENEKFKPVQFKKAFPEWFQKYEEIKRK</sequence>
<dbReference type="PANTHER" id="PTHR31793:SF27">
    <property type="entry name" value="NOVEL THIOESTERASE SUPERFAMILY DOMAIN AND SAPOSIN A-TYPE DOMAIN CONTAINING PROTEIN (0610012H03RIK)"/>
    <property type="match status" value="1"/>
</dbReference>
<comment type="similarity">
    <text evidence="1">Belongs to the 4-hydroxybenzoyl-CoA thioesterase family.</text>
</comment>
<dbReference type="InterPro" id="IPR006684">
    <property type="entry name" value="YbgC/YbaW"/>
</dbReference>
<gene>
    <name evidence="3" type="ORF">CWO92_11245</name>
</gene>
<dbReference type="PIRSF" id="PIRSF003230">
    <property type="entry name" value="YbgC"/>
    <property type="match status" value="1"/>
</dbReference>
<proteinExistence type="inferred from homology"/>
<dbReference type="CDD" id="cd00586">
    <property type="entry name" value="4HBT"/>
    <property type="match status" value="1"/>
</dbReference>
<evidence type="ECO:0000313" key="3">
    <source>
        <dbReference type="EMBL" id="PKR84937.1"/>
    </source>
</evidence>
<dbReference type="AlphaFoldDB" id="A0A2N3LK27"/>
<dbReference type="InterPro" id="IPR029069">
    <property type="entry name" value="HotDog_dom_sf"/>
</dbReference>
<reference evidence="3 4" key="1">
    <citation type="submission" date="2017-11" db="EMBL/GenBank/DDBJ databases">
        <title>Bacillus camelliae sp. nov., isolated from pu'er tea.</title>
        <authorList>
            <person name="Niu L."/>
        </authorList>
    </citation>
    <scope>NUCLEOTIDE SEQUENCE [LARGE SCALE GENOMIC DNA]</scope>
    <source>
        <strain evidence="3 4">7578-1</strain>
    </source>
</reference>
<name>A0A2N3LK27_9BACI</name>
<evidence type="ECO:0000313" key="4">
    <source>
        <dbReference type="Proteomes" id="UP000233440"/>
    </source>
</evidence>
<keyword evidence="2" id="KW-0378">Hydrolase</keyword>
<dbReference type="NCBIfam" id="TIGR00051">
    <property type="entry name" value="YbgC/FadM family acyl-CoA thioesterase"/>
    <property type="match status" value="1"/>
</dbReference>
<organism evidence="3 4">
    <name type="scientific">Heyndrickxia camelliae</name>
    <dbReference type="NCBI Taxonomy" id="1707093"/>
    <lineage>
        <taxon>Bacteria</taxon>
        <taxon>Bacillati</taxon>
        <taxon>Bacillota</taxon>
        <taxon>Bacilli</taxon>
        <taxon>Bacillales</taxon>
        <taxon>Bacillaceae</taxon>
        <taxon>Heyndrickxia</taxon>
    </lineage>
</organism>
<dbReference type="SUPFAM" id="SSF54637">
    <property type="entry name" value="Thioesterase/thiol ester dehydrase-isomerase"/>
    <property type="match status" value="1"/>
</dbReference>
<evidence type="ECO:0000256" key="2">
    <source>
        <dbReference type="ARBA" id="ARBA00022801"/>
    </source>
</evidence>